<comment type="similarity">
    <text evidence="1">Belongs to the UPF0111 family.</text>
</comment>
<evidence type="ECO:0000256" key="1">
    <source>
        <dbReference type="ARBA" id="ARBA00008591"/>
    </source>
</evidence>
<name>A0A445N193_9BACT</name>
<sequence length="215" mass="24599">MSLDKFFKFFTPKENTFYQLFEEDADNLVKIAQLLSKLMHCQVSSEWSPIIKEIKDLEVVGDAITNRIYDHLDKSFITPFDREEIYALATCIDDIADSINAACNRVKMYKPKVFIPEFTPLATLILEAARLIKRAIEELKDVSSSQTVTELCQEISKIEHLADELYHIAISKLFEKETDPIELIKIKDVLETLEGATDHAKSLSDVLKTVVIKRT</sequence>
<gene>
    <name evidence="2" type="ORF">PITCH_A640016</name>
</gene>
<proteinExistence type="inferred from homology"/>
<evidence type="ECO:0000313" key="2">
    <source>
        <dbReference type="EMBL" id="SPD75473.1"/>
    </source>
</evidence>
<dbReference type="EMBL" id="OJIN01000208">
    <property type="protein sequence ID" value="SPD75473.1"/>
    <property type="molecule type" value="Genomic_DNA"/>
</dbReference>
<dbReference type="PANTHER" id="PTHR37298:SF1">
    <property type="entry name" value="UPF0111 PROTEIN YKAA"/>
    <property type="match status" value="1"/>
</dbReference>
<dbReference type="InterPro" id="IPR038078">
    <property type="entry name" value="PhoU-like_sf"/>
</dbReference>
<dbReference type="Pfam" id="PF01865">
    <property type="entry name" value="PhoU_div"/>
    <property type="match status" value="1"/>
</dbReference>
<dbReference type="AlphaFoldDB" id="A0A445N193"/>
<dbReference type="InterPro" id="IPR018445">
    <property type="entry name" value="Put_Phosphate_transp_reg"/>
</dbReference>
<protein>
    <recommendedName>
        <fullName evidence="3">Phosphate transport regulator</fullName>
    </recommendedName>
</protein>
<accession>A0A445N193</accession>
<dbReference type="Gene3D" id="1.20.58.220">
    <property type="entry name" value="Phosphate transport system protein phou homolog 2, domain 2"/>
    <property type="match status" value="1"/>
</dbReference>
<evidence type="ECO:0008006" key="3">
    <source>
        <dbReference type="Google" id="ProtNLM"/>
    </source>
</evidence>
<dbReference type="InterPro" id="IPR052912">
    <property type="entry name" value="UPF0111_domain"/>
</dbReference>
<dbReference type="PANTHER" id="PTHR37298">
    <property type="entry name" value="UPF0111 PROTEIN YKAA"/>
    <property type="match status" value="1"/>
</dbReference>
<reference evidence="2" key="1">
    <citation type="submission" date="2018-01" db="EMBL/GenBank/DDBJ databases">
        <authorList>
            <person name="Regsiter A."/>
            <person name="William W."/>
        </authorList>
    </citation>
    <scope>NUCLEOTIDE SEQUENCE</scope>
    <source>
        <strain evidence="2">TRIP AH-1</strain>
    </source>
</reference>
<dbReference type="SUPFAM" id="SSF109755">
    <property type="entry name" value="PhoU-like"/>
    <property type="match status" value="1"/>
</dbReference>
<organism evidence="2">
    <name type="scientific">uncultured Desulfobacterium sp</name>
    <dbReference type="NCBI Taxonomy" id="201089"/>
    <lineage>
        <taxon>Bacteria</taxon>
        <taxon>Pseudomonadati</taxon>
        <taxon>Thermodesulfobacteriota</taxon>
        <taxon>Desulfobacteria</taxon>
        <taxon>Desulfobacterales</taxon>
        <taxon>Desulfobacteriaceae</taxon>
        <taxon>Desulfobacterium</taxon>
        <taxon>environmental samples</taxon>
    </lineage>
</organism>